<gene>
    <name evidence="1" type="ORF">M8330_04755</name>
</gene>
<reference evidence="1" key="1">
    <citation type="submission" date="2022-05" db="EMBL/GenBank/DDBJ databases">
        <authorList>
            <person name="Tuo L."/>
        </authorList>
    </citation>
    <scope>NUCLEOTIDE SEQUENCE</scope>
    <source>
        <strain evidence="1">BSK12Z-4</strain>
    </source>
</reference>
<proteinExistence type="predicted"/>
<dbReference type="AlphaFoldDB" id="A0A9X2D537"/>
<dbReference type="RefSeq" id="WP_250826408.1">
    <property type="nucleotide sequence ID" value="NZ_JAMOIL010000005.1"/>
</dbReference>
<evidence type="ECO:0000313" key="2">
    <source>
        <dbReference type="Proteomes" id="UP001139485"/>
    </source>
</evidence>
<comment type="caution">
    <text evidence="1">The sequence shown here is derived from an EMBL/GenBank/DDBJ whole genome shotgun (WGS) entry which is preliminary data.</text>
</comment>
<keyword evidence="2" id="KW-1185">Reference proteome</keyword>
<dbReference type="EMBL" id="JAMOIL010000005">
    <property type="protein sequence ID" value="MCM0619602.1"/>
    <property type="molecule type" value="Genomic_DNA"/>
</dbReference>
<dbReference type="InterPro" id="IPR011044">
    <property type="entry name" value="Quino_amine_DH_bsu"/>
</dbReference>
<evidence type="ECO:0000313" key="1">
    <source>
        <dbReference type="EMBL" id="MCM0619602.1"/>
    </source>
</evidence>
<name>A0A9X2D537_9ACTN</name>
<organism evidence="1 2">
    <name type="scientific">Nocardioides bruguierae</name>
    <dbReference type="NCBI Taxonomy" id="2945102"/>
    <lineage>
        <taxon>Bacteria</taxon>
        <taxon>Bacillati</taxon>
        <taxon>Actinomycetota</taxon>
        <taxon>Actinomycetes</taxon>
        <taxon>Propionibacteriales</taxon>
        <taxon>Nocardioidaceae</taxon>
        <taxon>Nocardioides</taxon>
    </lineage>
</organism>
<dbReference type="Proteomes" id="UP001139485">
    <property type="component" value="Unassembled WGS sequence"/>
</dbReference>
<dbReference type="SUPFAM" id="SSF50969">
    <property type="entry name" value="YVTN repeat-like/Quinoprotein amine dehydrogenase"/>
    <property type="match status" value="1"/>
</dbReference>
<sequence>MAVLTTALLVGLPSPVAGDDEPLGIPVHDLRPERLERGPDRTDAHVELRRFTMGRTILHFEGRARVLVGAAPLDHSEVAVVAVRSHGVWDKYRINPNGGFARLPLVGSPWRFRLSDDGSTLWRVVHRDRWRDRHLVEVFSTAGGRRVASRFFPESSWVLAGDGSRYLISTPEGTRIWNIERDTVRAHVPVPGQPTWVRWSADRVLTREDTGTFPGCFVLRPLTDPEVELWRECERGIYDVSPDGALVLTKNFDVDGEPRELRLHDDHGTPLADFDLGYGWIHSVWWESDDTFVLDVSGIEARSAVRCTVDGCERADRLMLSHAW</sequence>
<accession>A0A9X2D537</accession>
<protein>
    <submittedName>
        <fullName evidence="1">Uncharacterized protein</fullName>
    </submittedName>
</protein>